<keyword evidence="6" id="KW-1185">Reference proteome</keyword>
<dbReference type="GO" id="GO:0046872">
    <property type="term" value="F:metal ion binding"/>
    <property type="evidence" value="ECO:0007669"/>
    <property type="project" value="UniProtKB-KW"/>
</dbReference>
<comment type="subcellular location">
    <subcellularLocation>
        <location evidence="1">Secreted</location>
    </subcellularLocation>
</comment>
<evidence type="ECO:0000256" key="1">
    <source>
        <dbReference type="ARBA" id="ARBA00004613"/>
    </source>
</evidence>
<dbReference type="PANTHER" id="PTHR11475:SF4">
    <property type="entry name" value="CHORION PEROXIDASE"/>
    <property type="match status" value="1"/>
</dbReference>
<dbReference type="PROSITE" id="PS50292">
    <property type="entry name" value="PEROXIDASE_3"/>
    <property type="match status" value="1"/>
</dbReference>
<evidence type="ECO:0000313" key="5">
    <source>
        <dbReference type="EMBL" id="CAC5377039.1"/>
    </source>
</evidence>
<keyword evidence="4" id="KW-0349">Heme</keyword>
<dbReference type="GO" id="GO:0006979">
    <property type="term" value="P:response to oxidative stress"/>
    <property type="evidence" value="ECO:0007669"/>
    <property type="project" value="InterPro"/>
</dbReference>
<feature type="binding site" description="axial binding residue" evidence="4">
    <location>
        <position position="246"/>
    </location>
    <ligand>
        <name>heme b</name>
        <dbReference type="ChEBI" id="CHEBI:60344"/>
    </ligand>
    <ligandPart>
        <name>Fe</name>
        <dbReference type="ChEBI" id="CHEBI:18248"/>
    </ligandPart>
</feature>
<protein>
    <submittedName>
        <fullName evidence="5">PXDN</fullName>
        <ecNumber evidence="5">1.11.1.7</ecNumber>
    </submittedName>
</protein>
<keyword evidence="5" id="KW-0575">Peroxidase</keyword>
<dbReference type="InterPro" id="IPR037120">
    <property type="entry name" value="Haem_peroxidase_sf_animal"/>
</dbReference>
<keyword evidence="5" id="KW-0560">Oxidoreductase</keyword>
<dbReference type="EMBL" id="CACVKT020002234">
    <property type="protein sequence ID" value="CAC5377039.1"/>
    <property type="molecule type" value="Genomic_DNA"/>
</dbReference>
<dbReference type="Proteomes" id="UP000507470">
    <property type="component" value="Unassembled WGS sequence"/>
</dbReference>
<dbReference type="Gene3D" id="1.10.640.10">
    <property type="entry name" value="Haem peroxidase domain superfamily, animal type"/>
    <property type="match status" value="1"/>
</dbReference>
<sequence length="329" mass="37403">MEFGQFISHDIQMNALSKGQYMSNLNCCRFPNRRNCFPIPLPSNDPFYSTFNRTCMNFVRALGTTKLDCTLGQRQQLNMNTHYLDGSAVYGSNKATADSLRQFSGGRLKSTNNQLLSKDIPNASSCILPANPNIKCFKAGDPRVNQQPALMALQTIWMKEHNRIAEKLTQLNGWNDEKAYQEARKIIGAMIQHVTYNEYLPHILGDQQMIDLNLKPKASGYFTGYDQTTKPQVRNGFSAAAFRFGHSMVRQRLAYNGPLHSNQSPLLHNEFLKPNKLYDANGGISSITRGLYEEFSQKVDRKITKELTERLFERTNGVENHLQRGRDHG</sequence>
<dbReference type="GO" id="GO:0020037">
    <property type="term" value="F:heme binding"/>
    <property type="evidence" value="ECO:0007669"/>
    <property type="project" value="InterPro"/>
</dbReference>
<accession>A0A6J8B188</accession>
<dbReference type="PRINTS" id="PR00457">
    <property type="entry name" value="ANPEROXIDASE"/>
</dbReference>
<evidence type="ECO:0000256" key="2">
    <source>
        <dbReference type="ARBA" id="ARBA00022525"/>
    </source>
</evidence>
<organism evidence="5 6">
    <name type="scientific">Mytilus coruscus</name>
    <name type="common">Sea mussel</name>
    <dbReference type="NCBI Taxonomy" id="42192"/>
    <lineage>
        <taxon>Eukaryota</taxon>
        <taxon>Metazoa</taxon>
        <taxon>Spiralia</taxon>
        <taxon>Lophotrochozoa</taxon>
        <taxon>Mollusca</taxon>
        <taxon>Bivalvia</taxon>
        <taxon>Autobranchia</taxon>
        <taxon>Pteriomorphia</taxon>
        <taxon>Mytilida</taxon>
        <taxon>Mytiloidea</taxon>
        <taxon>Mytilidae</taxon>
        <taxon>Mytilinae</taxon>
        <taxon>Mytilus</taxon>
    </lineage>
</organism>
<dbReference type="GO" id="GO:0005576">
    <property type="term" value="C:extracellular region"/>
    <property type="evidence" value="ECO:0007669"/>
    <property type="project" value="UniProtKB-SubCell"/>
</dbReference>
<keyword evidence="3" id="KW-0325">Glycoprotein</keyword>
<keyword evidence="4" id="KW-0479">Metal-binding</keyword>
<dbReference type="AlphaFoldDB" id="A0A6J8B188"/>
<dbReference type="PANTHER" id="PTHR11475">
    <property type="entry name" value="OXIDASE/PEROXIDASE"/>
    <property type="match status" value="1"/>
</dbReference>
<gene>
    <name evidence="5" type="ORF">MCOR_13474</name>
</gene>
<keyword evidence="2" id="KW-0964">Secreted</keyword>
<proteinExistence type="predicted"/>
<reference evidence="5 6" key="1">
    <citation type="submission" date="2020-06" db="EMBL/GenBank/DDBJ databases">
        <authorList>
            <person name="Li R."/>
            <person name="Bekaert M."/>
        </authorList>
    </citation>
    <scope>NUCLEOTIDE SEQUENCE [LARGE SCALE GENOMIC DNA]</scope>
    <source>
        <strain evidence="6">wild</strain>
    </source>
</reference>
<name>A0A6J8B188_MYTCO</name>
<dbReference type="InterPro" id="IPR010255">
    <property type="entry name" value="Haem_peroxidase_sf"/>
</dbReference>
<dbReference type="GO" id="GO:0140825">
    <property type="term" value="F:lactoperoxidase activity"/>
    <property type="evidence" value="ECO:0007669"/>
    <property type="project" value="UniProtKB-EC"/>
</dbReference>
<dbReference type="SUPFAM" id="SSF48113">
    <property type="entry name" value="Heme-dependent peroxidases"/>
    <property type="match status" value="1"/>
</dbReference>
<evidence type="ECO:0000313" key="6">
    <source>
        <dbReference type="Proteomes" id="UP000507470"/>
    </source>
</evidence>
<dbReference type="Pfam" id="PF03098">
    <property type="entry name" value="An_peroxidase"/>
    <property type="match status" value="1"/>
</dbReference>
<dbReference type="EC" id="1.11.1.7" evidence="5"/>
<keyword evidence="4" id="KW-0408">Iron</keyword>
<evidence type="ECO:0000256" key="3">
    <source>
        <dbReference type="ARBA" id="ARBA00023180"/>
    </source>
</evidence>
<dbReference type="InterPro" id="IPR019791">
    <property type="entry name" value="Haem_peroxidase_animal"/>
</dbReference>
<dbReference type="OrthoDB" id="823504at2759"/>
<evidence type="ECO:0000256" key="4">
    <source>
        <dbReference type="PIRSR" id="PIRSR619791-2"/>
    </source>
</evidence>